<organism evidence="10 11">
    <name type="scientific">Tolumonas auensis (strain DSM 9187 / NBRC 110442 / TA 4)</name>
    <dbReference type="NCBI Taxonomy" id="595494"/>
    <lineage>
        <taxon>Bacteria</taxon>
        <taxon>Pseudomonadati</taxon>
        <taxon>Pseudomonadota</taxon>
        <taxon>Gammaproteobacteria</taxon>
        <taxon>Aeromonadales</taxon>
        <taxon>Aeromonadaceae</taxon>
        <taxon>Tolumonas</taxon>
    </lineage>
</organism>
<evidence type="ECO:0000313" key="11">
    <source>
        <dbReference type="Proteomes" id="UP000009073"/>
    </source>
</evidence>
<keyword evidence="6 10" id="KW-0418">Kinase</keyword>
<dbReference type="NCBIfam" id="NF008025">
    <property type="entry name" value="PRK10755.1"/>
    <property type="match status" value="1"/>
</dbReference>
<evidence type="ECO:0000256" key="8">
    <source>
        <dbReference type="SAM" id="Phobius"/>
    </source>
</evidence>
<dbReference type="PANTHER" id="PTHR45436:SF7">
    <property type="entry name" value="SENSOR PROTEIN BASS"/>
    <property type="match status" value="1"/>
</dbReference>
<protein>
    <recommendedName>
        <fullName evidence="2">histidine kinase</fullName>
        <ecNumber evidence="2">2.7.13.3</ecNumber>
    </recommendedName>
</protein>
<evidence type="ECO:0000256" key="2">
    <source>
        <dbReference type="ARBA" id="ARBA00012438"/>
    </source>
</evidence>
<dbReference type="Gene3D" id="1.10.287.130">
    <property type="match status" value="1"/>
</dbReference>
<dbReference type="SUPFAM" id="SSF55874">
    <property type="entry name" value="ATPase domain of HSP90 chaperone/DNA topoisomerase II/histidine kinase"/>
    <property type="match status" value="1"/>
</dbReference>
<dbReference type="InterPro" id="IPR050428">
    <property type="entry name" value="TCS_sensor_his_kinase"/>
</dbReference>
<dbReference type="CDD" id="cd00082">
    <property type="entry name" value="HisKA"/>
    <property type="match status" value="1"/>
</dbReference>
<evidence type="ECO:0000256" key="1">
    <source>
        <dbReference type="ARBA" id="ARBA00000085"/>
    </source>
</evidence>
<name>C4LG02_TOLAT</name>
<keyword evidence="5 8" id="KW-0812">Transmembrane</keyword>
<evidence type="ECO:0000259" key="9">
    <source>
        <dbReference type="PROSITE" id="PS50109"/>
    </source>
</evidence>
<keyword evidence="7 8" id="KW-1133">Transmembrane helix</keyword>
<dbReference type="InterPro" id="IPR003661">
    <property type="entry name" value="HisK_dim/P_dom"/>
</dbReference>
<dbReference type="GO" id="GO:0000155">
    <property type="term" value="F:phosphorelay sensor kinase activity"/>
    <property type="evidence" value="ECO:0007669"/>
    <property type="project" value="InterPro"/>
</dbReference>
<feature type="transmembrane region" description="Helical" evidence="8">
    <location>
        <begin position="63"/>
        <end position="86"/>
    </location>
</feature>
<keyword evidence="3" id="KW-0597">Phosphoprotein</keyword>
<feature type="transmembrane region" description="Helical" evidence="8">
    <location>
        <begin position="12"/>
        <end position="32"/>
    </location>
</feature>
<dbReference type="eggNOG" id="COG2205">
    <property type="taxonomic scope" value="Bacteria"/>
</dbReference>
<evidence type="ECO:0000256" key="3">
    <source>
        <dbReference type="ARBA" id="ARBA00022553"/>
    </source>
</evidence>
<gene>
    <name evidence="10" type="ordered locus">Tola_1916</name>
</gene>
<dbReference type="Proteomes" id="UP000009073">
    <property type="component" value="Chromosome"/>
</dbReference>
<comment type="catalytic activity">
    <reaction evidence="1">
        <text>ATP + protein L-histidine = ADP + protein N-phospho-L-histidine.</text>
        <dbReference type="EC" id="2.7.13.3"/>
    </reaction>
</comment>
<dbReference type="HOGENOM" id="CLU_000445_89_37_6"/>
<dbReference type="Gene3D" id="3.30.565.10">
    <property type="entry name" value="Histidine kinase-like ATPase, C-terminal domain"/>
    <property type="match status" value="1"/>
</dbReference>
<evidence type="ECO:0000256" key="6">
    <source>
        <dbReference type="ARBA" id="ARBA00022777"/>
    </source>
</evidence>
<feature type="domain" description="Histidine kinase" evidence="9">
    <location>
        <begin position="147"/>
        <end position="355"/>
    </location>
</feature>
<dbReference type="KEGG" id="tau:Tola_1916"/>
<reference evidence="10 11" key="2">
    <citation type="journal article" date="2011" name="Stand. Genomic Sci.">
        <title>Complete genome sequence of Tolumonas auensis type strain (TA 4).</title>
        <authorList>
            <person name="Chertkov O."/>
            <person name="Copeland A."/>
            <person name="Lucas S."/>
            <person name="Lapidus A."/>
            <person name="Berry K.W."/>
            <person name="Detter J.C."/>
            <person name="Del Rio T.G."/>
            <person name="Hammon N."/>
            <person name="Dalin E."/>
            <person name="Tice H."/>
            <person name="Pitluck S."/>
            <person name="Richardson P."/>
            <person name="Bruce D."/>
            <person name="Goodwin L."/>
            <person name="Han C."/>
            <person name="Tapia R."/>
            <person name="Saunders E."/>
            <person name="Schmutz J."/>
            <person name="Brettin T."/>
            <person name="Larimer F."/>
            <person name="Land M."/>
            <person name="Hauser L."/>
            <person name="Spring S."/>
            <person name="Rohde M."/>
            <person name="Kyrpides N.C."/>
            <person name="Ivanova N."/>
            <person name="Goker M."/>
            <person name="Beller H.R."/>
            <person name="Klenk H.P."/>
            <person name="Woyke T."/>
        </authorList>
    </citation>
    <scope>NUCLEOTIDE SEQUENCE [LARGE SCALE GENOMIC DNA]</scope>
    <source>
        <strain evidence="11">DSM 9187 / TA4</strain>
    </source>
</reference>
<sequence length="358" mass="40230">MKPNQNSLSRRLLFSIGTILFVTQGTTIFWLLHEEQEIIVRNLHRASKLNVPVESLGWFNWEIVGALFFPALLAFLLSLFVSGIAIKRIISPLYKLTTQLQQRHVEQWQPFDDDGSSREVTAITHALNLLMQKLQLAFSRERQFTSDVSHELRTPIAGIRLNLELLEQQSPQEIMPLIARLDSMQRTIDQLLTMARLEQKMVMGLQTPVDLVNDVILPAQNEFRELLQARGLAVQLFLPDSAYVVGDKTLLSLLLRNLVENSSRYADSNTSLTISLAEQPDGLHLSVRDIGNGVDETHIAALTDAFQRFDQRGSGIGLGLNIVARICALHHAKLQIKNHNEPHGLIVDIVFSAANKKG</sequence>
<dbReference type="PANTHER" id="PTHR45436">
    <property type="entry name" value="SENSOR HISTIDINE KINASE YKOH"/>
    <property type="match status" value="1"/>
</dbReference>
<dbReference type="SUPFAM" id="SSF47384">
    <property type="entry name" value="Homodimeric domain of signal transducing histidine kinase"/>
    <property type="match status" value="1"/>
</dbReference>
<proteinExistence type="predicted"/>
<dbReference type="InterPro" id="IPR003594">
    <property type="entry name" value="HATPase_dom"/>
</dbReference>
<evidence type="ECO:0000256" key="4">
    <source>
        <dbReference type="ARBA" id="ARBA00022679"/>
    </source>
</evidence>
<dbReference type="RefSeq" id="WP_015878987.1">
    <property type="nucleotide sequence ID" value="NC_012691.1"/>
</dbReference>
<dbReference type="EC" id="2.7.13.3" evidence="2"/>
<dbReference type="STRING" id="595494.Tola_1916"/>
<dbReference type="PROSITE" id="PS50109">
    <property type="entry name" value="HIS_KIN"/>
    <property type="match status" value="1"/>
</dbReference>
<evidence type="ECO:0000256" key="5">
    <source>
        <dbReference type="ARBA" id="ARBA00022692"/>
    </source>
</evidence>
<accession>C4LG02</accession>
<dbReference type="GO" id="GO:0005886">
    <property type="term" value="C:plasma membrane"/>
    <property type="evidence" value="ECO:0007669"/>
    <property type="project" value="TreeGrafter"/>
</dbReference>
<keyword evidence="8" id="KW-0472">Membrane</keyword>
<dbReference type="EMBL" id="CP001616">
    <property type="protein sequence ID" value="ACQ93519.1"/>
    <property type="molecule type" value="Genomic_DNA"/>
</dbReference>
<evidence type="ECO:0000256" key="7">
    <source>
        <dbReference type="ARBA" id="ARBA00022989"/>
    </source>
</evidence>
<dbReference type="Pfam" id="PF02518">
    <property type="entry name" value="HATPase_c"/>
    <property type="match status" value="1"/>
</dbReference>
<dbReference type="InterPro" id="IPR005467">
    <property type="entry name" value="His_kinase_dom"/>
</dbReference>
<evidence type="ECO:0000313" key="10">
    <source>
        <dbReference type="EMBL" id="ACQ93519.1"/>
    </source>
</evidence>
<dbReference type="SMART" id="SM00388">
    <property type="entry name" value="HisKA"/>
    <property type="match status" value="1"/>
</dbReference>
<keyword evidence="11" id="KW-1185">Reference proteome</keyword>
<dbReference type="Pfam" id="PF00512">
    <property type="entry name" value="HisKA"/>
    <property type="match status" value="1"/>
</dbReference>
<reference evidence="11" key="1">
    <citation type="submission" date="2009-05" db="EMBL/GenBank/DDBJ databases">
        <title>Complete sequence of Tolumonas auensis DSM 9187.</title>
        <authorList>
            <consortium name="US DOE Joint Genome Institute"/>
            <person name="Lucas S."/>
            <person name="Copeland A."/>
            <person name="Lapidus A."/>
            <person name="Glavina del Rio T."/>
            <person name="Tice H."/>
            <person name="Bruce D."/>
            <person name="Goodwin L."/>
            <person name="Pitluck S."/>
            <person name="Chertkov O."/>
            <person name="Brettin T."/>
            <person name="Detter J.C."/>
            <person name="Han C."/>
            <person name="Larimer F."/>
            <person name="Land M."/>
            <person name="Hauser L."/>
            <person name="Kyrpides N."/>
            <person name="Mikhailova N."/>
            <person name="Spring S."/>
            <person name="Beller H."/>
        </authorList>
    </citation>
    <scope>NUCLEOTIDE SEQUENCE [LARGE SCALE GENOMIC DNA]</scope>
    <source>
        <strain evidence="11">DSM 9187 / TA4</strain>
    </source>
</reference>
<dbReference type="InterPro" id="IPR036890">
    <property type="entry name" value="HATPase_C_sf"/>
</dbReference>
<dbReference type="AlphaFoldDB" id="C4LG02"/>
<dbReference type="InterPro" id="IPR036097">
    <property type="entry name" value="HisK_dim/P_sf"/>
</dbReference>
<dbReference type="SMART" id="SM00387">
    <property type="entry name" value="HATPase_c"/>
    <property type="match status" value="1"/>
</dbReference>
<keyword evidence="4" id="KW-0808">Transferase</keyword>